<proteinExistence type="predicted"/>
<dbReference type="AlphaFoldDB" id="A0A2X2JF37"/>
<dbReference type="CDD" id="cd17535">
    <property type="entry name" value="REC_NarL-like"/>
    <property type="match status" value="1"/>
</dbReference>
<keyword evidence="2" id="KW-0238">DNA-binding</keyword>
<sequence>MNTVKILLVEDHMVVRNGIKLLLESQGEFTVIGEASDGAEALSILANGLAPDIVLTDINMEHMEGMELLKIISQKYPLVKVVILSMLNQIHYVVEGFEHGLSSYLLKNIGYNELLFGLKHVAEGGRYMSEEISIALLEQVSSGQVYRDAGSNIILDLEINDRELEVLELIADGFTNLEIADKIFLSKRTVEGYRQSLIDKTRVKNTAELVKYAFQHGLLKKS</sequence>
<dbReference type="InterPro" id="IPR058245">
    <property type="entry name" value="NreC/VraR/RcsB-like_REC"/>
</dbReference>
<dbReference type="PROSITE" id="PS50110">
    <property type="entry name" value="RESPONSE_REGULATORY"/>
    <property type="match status" value="1"/>
</dbReference>
<gene>
    <name evidence="3" type="primary">nreC_4</name>
    <name evidence="3" type="ORF">NCTC11343_03656</name>
</gene>
<dbReference type="PANTHER" id="PTHR43214:SF43">
    <property type="entry name" value="TWO-COMPONENT RESPONSE REGULATOR"/>
    <property type="match status" value="1"/>
</dbReference>
<dbReference type="GO" id="GO:0000160">
    <property type="term" value="P:phosphorelay signal transduction system"/>
    <property type="evidence" value="ECO:0007669"/>
    <property type="project" value="InterPro"/>
</dbReference>
<dbReference type="GeneID" id="97180600"/>
<dbReference type="InterPro" id="IPR000792">
    <property type="entry name" value="Tscrpt_reg_LuxR_C"/>
</dbReference>
<organism evidence="3 4">
    <name type="scientific">Sphingobacterium multivorum</name>
    <dbReference type="NCBI Taxonomy" id="28454"/>
    <lineage>
        <taxon>Bacteria</taxon>
        <taxon>Pseudomonadati</taxon>
        <taxon>Bacteroidota</taxon>
        <taxon>Sphingobacteriia</taxon>
        <taxon>Sphingobacteriales</taxon>
        <taxon>Sphingobacteriaceae</taxon>
        <taxon>Sphingobacterium</taxon>
    </lineage>
</organism>
<dbReference type="CDD" id="cd06170">
    <property type="entry name" value="LuxR_C_like"/>
    <property type="match status" value="1"/>
</dbReference>
<dbReference type="Proteomes" id="UP000251241">
    <property type="component" value="Unassembled WGS sequence"/>
</dbReference>
<evidence type="ECO:0000313" key="4">
    <source>
        <dbReference type="Proteomes" id="UP000251241"/>
    </source>
</evidence>
<reference evidence="3 4" key="1">
    <citation type="submission" date="2018-06" db="EMBL/GenBank/DDBJ databases">
        <authorList>
            <consortium name="Pathogen Informatics"/>
            <person name="Doyle S."/>
        </authorList>
    </citation>
    <scope>NUCLEOTIDE SEQUENCE [LARGE SCALE GENOMIC DNA]</scope>
    <source>
        <strain evidence="3 4">NCTC11343</strain>
    </source>
</reference>
<dbReference type="SUPFAM" id="SSF52172">
    <property type="entry name" value="CheY-like"/>
    <property type="match status" value="1"/>
</dbReference>
<protein>
    <submittedName>
        <fullName evidence="3">Nitrogen regulation protein C</fullName>
    </submittedName>
</protein>
<keyword evidence="1" id="KW-0597">Phosphoprotein</keyword>
<dbReference type="Pfam" id="PF00072">
    <property type="entry name" value="Response_reg"/>
    <property type="match status" value="1"/>
</dbReference>
<evidence type="ECO:0000313" key="3">
    <source>
        <dbReference type="EMBL" id="SPZ90716.1"/>
    </source>
</evidence>
<dbReference type="SMART" id="SM00421">
    <property type="entry name" value="HTH_LUXR"/>
    <property type="match status" value="1"/>
</dbReference>
<accession>A0A2X2JF37</accession>
<dbReference type="InterPro" id="IPR001789">
    <property type="entry name" value="Sig_transdc_resp-reg_receiver"/>
</dbReference>
<dbReference type="GO" id="GO:0003677">
    <property type="term" value="F:DNA binding"/>
    <property type="evidence" value="ECO:0007669"/>
    <property type="project" value="UniProtKB-KW"/>
</dbReference>
<dbReference type="SMART" id="SM00448">
    <property type="entry name" value="REC"/>
    <property type="match status" value="1"/>
</dbReference>
<evidence type="ECO:0000256" key="1">
    <source>
        <dbReference type="ARBA" id="ARBA00022553"/>
    </source>
</evidence>
<dbReference type="InterPro" id="IPR039420">
    <property type="entry name" value="WalR-like"/>
</dbReference>
<dbReference type="PROSITE" id="PS50043">
    <property type="entry name" value="HTH_LUXR_2"/>
    <property type="match status" value="1"/>
</dbReference>
<dbReference type="PANTHER" id="PTHR43214">
    <property type="entry name" value="TWO-COMPONENT RESPONSE REGULATOR"/>
    <property type="match status" value="1"/>
</dbReference>
<evidence type="ECO:0000256" key="2">
    <source>
        <dbReference type="ARBA" id="ARBA00023125"/>
    </source>
</evidence>
<dbReference type="InterPro" id="IPR011006">
    <property type="entry name" value="CheY-like_superfamily"/>
</dbReference>
<dbReference type="EMBL" id="UAUU01000010">
    <property type="protein sequence ID" value="SPZ90716.1"/>
    <property type="molecule type" value="Genomic_DNA"/>
</dbReference>
<dbReference type="Gene3D" id="3.40.50.2300">
    <property type="match status" value="1"/>
</dbReference>
<dbReference type="RefSeq" id="WP_112375462.1">
    <property type="nucleotide sequence ID" value="NZ_CP069793.1"/>
</dbReference>
<dbReference type="PRINTS" id="PR00038">
    <property type="entry name" value="HTHLUXR"/>
</dbReference>
<dbReference type="PROSITE" id="PS00622">
    <property type="entry name" value="HTH_LUXR_1"/>
    <property type="match status" value="1"/>
</dbReference>
<name>A0A2X2JF37_SPHMU</name>
<dbReference type="GO" id="GO:0006355">
    <property type="term" value="P:regulation of DNA-templated transcription"/>
    <property type="evidence" value="ECO:0007669"/>
    <property type="project" value="InterPro"/>
</dbReference>
<dbReference type="Pfam" id="PF00196">
    <property type="entry name" value="GerE"/>
    <property type="match status" value="1"/>
</dbReference>